<dbReference type="GO" id="GO:0020037">
    <property type="term" value="F:heme binding"/>
    <property type="evidence" value="ECO:0007669"/>
    <property type="project" value="InterPro"/>
</dbReference>
<dbReference type="InterPro" id="IPR034804">
    <property type="entry name" value="SQR/QFR_C/D"/>
</dbReference>
<keyword evidence="8 16" id="KW-0816">Tricarboxylic acid cycle</keyword>
<keyword evidence="11 18" id="KW-0479">Metal-binding</keyword>
<evidence type="ECO:0000256" key="7">
    <source>
        <dbReference type="ARBA" id="ARBA00022519"/>
    </source>
</evidence>
<evidence type="ECO:0000256" key="11">
    <source>
        <dbReference type="ARBA" id="ARBA00022723"/>
    </source>
</evidence>
<evidence type="ECO:0000256" key="8">
    <source>
        <dbReference type="ARBA" id="ARBA00022532"/>
    </source>
</evidence>
<dbReference type="SUPFAM" id="SSF81343">
    <property type="entry name" value="Fumarate reductase respiratory complex transmembrane subunits"/>
    <property type="match status" value="1"/>
</dbReference>
<evidence type="ECO:0000256" key="2">
    <source>
        <dbReference type="ARBA" id="ARBA00004429"/>
    </source>
</evidence>
<evidence type="ECO:0000256" key="14">
    <source>
        <dbReference type="ARBA" id="ARBA00023004"/>
    </source>
</evidence>
<dbReference type="Pfam" id="PF01127">
    <property type="entry name" value="Sdh_cyt"/>
    <property type="match status" value="1"/>
</dbReference>
<organism evidence="20 21">
    <name type="scientific">Thorsellia anophelis DSM 18579</name>
    <dbReference type="NCBI Taxonomy" id="1123402"/>
    <lineage>
        <taxon>Bacteria</taxon>
        <taxon>Pseudomonadati</taxon>
        <taxon>Pseudomonadota</taxon>
        <taxon>Gammaproteobacteria</taxon>
        <taxon>Enterobacterales</taxon>
        <taxon>Thorselliaceae</taxon>
        <taxon>Thorsellia</taxon>
    </lineage>
</organism>
<evidence type="ECO:0000256" key="5">
    <source>
        <dbReference type="ARBA" id="ARBA00022448"/>
    </source>
</evidence>
<proteinExistence type="predicted"/>
<gene>
    <name evidence="20" type="ORF">SAMN02583745_02428</name>
</gene>
<keyword evidence="21" id="KW-1185">Reference proteome</keyword>
<dbReference type="InterPro" id="IPR014312">
    <property type="entry name" value="Succ_DH_anchor"/>
</dbReference>
<keyword evidence="6 16" id="KW-1003">Cell membrane</keyword>
<keyword evidence="10 19" id="KW-0812">Transmembrane</keyword>
<evidence type="ECO:0000256" key="15">
    <source>
        <dbReference type="ARBA" id="ARBA00023136"/>
    </source>
</evidence>
<dbReference type="GO" id="GO:0005886">
    <property type="term" value="C:plasma membrane"/>
    <property type="evidence" value="ECO:0007669"/>
    <property type="project" value="UniProtKB-SubCell"/>
</dbReference>
<evidence type="ECO:0000256" key="4">
    <source>
        <dbReference type="ARBA" id="ARBA00019425"/>
    </source>
</evidence>
<keyword evidence="5 16" id="KW-0813">Transport</keyword>
<evidence type="ECO:0000256" key="9">
    <source>
        <dbReference type="ARBA" id="ARBA00022617"/>
    </source>
</evidence>
<evidence type="ECO:0000256" key="12">
    <source>
        <dbReference type="ARBA" id="ARBA00022982"/>
    </source>
</evidence>
<dbReference type="GO" id="GO:0006099">
    <property type="term" value="P:tricarboxylic acid cycle"/>
    <property type="evidence" value="ECO:0007669"/>
    <property type="project" value="UniProtKB-UniRule"/>
</dbReference>
<keyword evidence="15 16" id="KW-0472">Membrane</keyword>
<dbReference type="Gene3D" id="1.20.1300.10">
    <property type="entry name" value="Fumarate reductase/succinate dehydrogenase, transmembrane subunit"/>
    <property type="match status" value="1"/>
</dbReference>
<feature type="transmembrane region" description="Helical" evidence="19">
    <location>
        <begin position="62"/>
        <end position="82"/>
    </location>
</feature>
<dbReference type="GO" id="GO:0046872">
    <property type="term" value="F:metal ion binding"/>
    <property type="evidence" value="ECO:0007669"/>
    <property type="project" value="UniProtKB-KW"/>
</dbReference>
<dbReference type="CDD" id="cd03494">
    <property type="entry name" value="SQR_TypeC_SdhD"/>
    <property type="match status" value="1"/>
</dbReference>
<reference evidence="21" key="1">
    <citation type="submission" date="2016-10" db="EMBL/GenBank/DDBJ databases">
        <authorList>
            <person name="Varghese N."/>
            <person name="Submissions S."/>
        </authorList>
    </citation>
    <scope>NUCLEOTIDE SEQUENCE [LARGE SCALE GENOMIC DNA]</scope>
    <source>
        <strain evidence="21">DSM 18579</strain>
    </source>
</reference>
<comment type="pathway">
    <text evidence="3 16">Carbohydrate metabolism; tricarboxylic acid cycle.</text>
</comment>
<dbReference type="GO" id="GO:0009055">
    <property type="term" value="F:electron transfer activity"/>
    <property type="evidence" value="ECO:0007669"/>
    <property type="project" value="TreeGrafter"/>
</dbReference>
<feature type="binding site" description="axial binding residue" evidence="18">
    <location>
        <position position="74"/>
    </location>
    <ligand>
        <name>heme</name>
        <dbReference type="ChEBI" id="CHEBI:30413"/>
        <note>ligand shared with second transmembrane subunit</note>
    </ligand>
    <ligandPart>
        <name>Fe</name>
        <dbReference type="ChEBI" id="CHEBI:18248"/>
    </ligandPart>
</feature>
<dbReference type="RefSeq" id="WP_245711068.1">
    <property type="nucleotide sequence ID" value="NZ_FOHV01000028.1"/>
</dbReference>
<dbReference type="PIRSF" id="PIRSF000169">
    <property type="entry name" value="SDH_D"/>
    <property type="match status" value="1"/>
</dbReference>
<evidence type="ECO:0000256" key="10">
    <source>
        <dbReference type="ARBA" id="ARBA00022692"/>
    </source>
</evidence>
<keyword evidence="13 19" id="KW-1133">Transmembrane helix</keyword>
<evidence type="ECO:0000256" key="16">
    <source>
        <dbReference type="PIRNR" id="PIRNR000169"/>
    </source>
</evidence>
<evidence type="ECO:0000256" key="6">
    <source>
        <dbReference type="ARBA" id="ARBA00022475"/>
    </source>
</evidence>
<evidence type="ECO:0000256" key="19">
    <source>
        <dbReference type="SAM" id="Phobius"/>
    </source>
</evidence>
<dbReference type="PANTHER" id="PTHR38689:SF1">
    <property type="entry name" value="SUCCINATE DEHYDROGENASE HYDROPHOBIC MEMBRANE ANCHOR SUBUNIT"/>
    <property type="match status" value="1"/>
</dbReference>
<dbReference type="PANTHER" id="PTHR38689">
    <property type="entry name" value="SUCCINATE DEHYDROGENASE HYDROPHOBIC MEMBRANE ANCHOR SUBUNIT"/>
    <property type="match status" value="1"/>
</dbReference>
<dbReference type="UniPathway" id="UPA00223"/>
<dbReference type="STRING" id="1123402.SAMN02583745_02428"/>
<keyword evidence="7 16" id="KW-0997">Cell inner membrane</keyword>
<evidence type="ECO:0000256" key="1">
    <source>
        <dbReference type="ARBA" id="ARBA00004050"/>
    </source>
</evidence>
<comment type="subcellular location">
    <subcellularLocation>
        <location evidence="2 16">Cell inner membrane</location>
        <topology evidence="2 16">Multi-pass membrane protein</topology>
    </subcellularLocation>
</comment>
<feature type="transmembrane region" description="Helical" evidence="19">
    <location>
        <begin position="94"/>
        <end position="116"/>
    </location>
</feature>
<evidence type="ECO:0000313" key="20">
    <source>
        <dbReference type="EMBL" id="SET45958.1"/>
    </source>
</evidence>
<evidence type="ECO:0000256" key="18">
    <source>
        <dbReference type="PIRSR" id="PIRSR000169-2"/>
    </source>
</evidence>
<evidence type="ECO:0000256" key="3">
    <source>
        <dbReference type="ARBA" id="ARBA00005163"/>
    </source>
</evidence>
<feature type="binding site" evidence="17">
    <location>
        <position position="86"/>
    </location>
    <ligand>
        <name>a ubiquinone</name>
        <dbReference type="ChEBI" id="CHEBI:16389"/>
    </ligand>
</feature>
<protein>
    <recommendedName>
        <fullName evidence="4 16">Succinate dehydrogenase hydrophobic membrane anchor subunit</fullName>
    </recommendedName>
</protein>
<comment type="function">
    <text evidence="1 16">Membrane-anchoring subunit of succinate dehydrogenase (SDH).</text>
</comment>
<accession>A0A1I0EKH3</accession>
<comment type="cofactor">
    <cofactor evidence="18">
        <name>heme</name>
        <dbReference type="ChEBI" id="CHEBI:30413"/>
    </cofactor>
    <text evidence="18">The heme is bound between the two transmembrane subunits.</text>
</comment>
<keyword evidence="9 18" id="KW-0349">Heme</keyword>
<evidence type="ECO:0000256" key="17">
    <source>
        <dbReference type="PIRSR" id="PIRSR000169-1"/>
    </source>
</evidence>
<evidence type="ECO:0000313" key="21">
    <source>
        <dbReference type="Proteomes" id="UP000242642"/>
    </source>
</evidence>
<feature type="transmembrane region" description="Helical" evidence="19">
    <location>
        <begin position="21"/>
        <end position="42"/>
    </location>
</feature>
<dbReference type="GO" id="GO:0017004">
    <property type="term" value="P:cytochrome complex assembly"/>
    <property type="evidence" value="ECO:0007669"/>
    <property type="project" value="TreeGrafter"/>
</dbReference>
<dbReference type="EMBL" id="FOHV01000028">
    <property type="protein sequence ID" value="SET45958.1"/>
    <property type="molecule type" value="Genomic_DNA"/>
</dbReference>
<dbReference type="Proteomes" id="UP000242642">
    <property type="component" value="Unassembled WGS sequence"/>
</dbReference>
<evidence type="ECO:0000256" key="13">
    <source>
        <dbReference type="ARBA" id="ARBA00022989"/>
    </source>
</evidence>
<name>A0A1I0EKH3_9GAMM</name>
<keyword evidence="14 18" id="KW-0408">Iron</keyword>
<keyword evidence="12 16" id="KW-0249">Electron transport</keyword>
<dbReference type="InterPro" id="IPR000701">
    <property type="entry name" value="SuccDH_FuR_B_TM-su"/>
</dbReference>
<sequence length="118" mass="13552">MNTQTIKHSGAIGKKGVLDWILIRASALIITLYALYIFSFLIFSDINYENWFAFFSSPFTKVFTLITLVCILCHAWIGLWQVLTDYIKSFAVRFLLQVLVVFVLAVYVLYGVTVLWSV</sequence>
<dbReference type="NCBIfam" id="TIGR02968">
    <property type="entry name" value="succ_dehyd_anc"/>
    <property type="match status" value="1"/>
</dbReference>
<dbReference type="AlphaFoldDB" id="A0A1I0EKH3"/>